<dbReference type="AlphaFoldDB" id="A0A023FBI0"/>
<reference evidence="2" key="1">
    <citation type="submission" date="2014-03" db="EMBL/GenBank/DDBJ databases">
        <title>The sialotranscriptome of Amblyomma triste, Amblyomma parvum and Amblyomma cajennense ticks, uncovered by 454-based RNA-seq.</title>
        <authorList>
            <person name="Garcia G.R."/>
            <person name="Gardinassi L.G."/>
            <person name="Ribeiro J.M."/>
            <person name="Anatriello E."/>
            <person name="Ferreira B.R."/>
            <person name="Moreira H.N."/>
            <person name="Mafra C."/>
            <person name="Olegario M.M."/>
            <person name="Szabo P.J."/>
            <person name="Miranda-Santos I.K."/>
            <person name="Maruyama S.R."/>
        </authorList>
    </citation>
    <scope>NUCLEOTIDE SEQUENCE</scope>
    <source>
        <strain evidence="2">Uberlandia</strain>
        <tissue evidence="2">Salivary glands</tissue>
    </source>
</reference>
<accession>A0A023FBI0</accession>
<proteinExistence type="evidence at transcript level"/>
<evidence type="ECO:0000313" key="2">
    <source>
        <dbReference type="EMBL" id="JAC18720.1"/>
    </source>
</evidence>
<organism evidence="2">
    <name type="scientific">Amblyomma cajennense</name>
    <name type="common">Cayenne tick</name>
    <name type="synonym">Acarus cajennensis</name>
    <dbReference type="NCBI Taxonomy" id="34607"/>
    <lineage>
        <taxon>Eukaryota</taxon>
        <taxon>Metazoa</taxon>
        <taxon>Ecdysozoa</taxon>
        <taxon>Arthropoda</taxon>
        <taxon>Chelicerata</taxon>
        <taxon>Arachnida</taxon>
        <taxon>Acari</taxon>
        <taxon>Parasitiformes</taxon>
        <taxon>Ixodida</taxon>
        <taxon>Ixodoidea</taxon>
        <taxon>Ixodidae</taxon>
        <taxon>Amblyomminae</taxon>
        <taxon>Amblyomma</taxon>
    </lineage>
</organism>
<feature type="chain" id="PRO_5001514775" evidence="1">
    <location>
        <begin position="18"/>
        <end position="67"/>
    </location>
</feature>
<keyword evidence="1" id="KW-0732">Signal</keyword>
<name>A0A023FBI0_AMBCJ</name>
<sequence>MFVCCSWFSCLTSLLDTATDAPACNFHNVRCACLMIIGVYTYGNDECWLEVTGPFFVWSAQLLLPRL</sequence>
<dbReference type="EMBL" id="GBBK01005762">
    <property type="protein sequence ID" value="JAC18720.1"/>
    <property type="molecule type" value="mRNA"/>
</dbReference>
<protein>
    <submittedName>
        <fullName evidence="2">Putative secreted protein</fullName>
    </submittedName>
</protein>
<evidence type="ECO:0000256" key="1">
    <source>
        <dbReference type="SAM" id="SignalP"/>
    </source>
</evidence>
<feature type="signal peptide" evidence="1">
    <location>
        <begin position="1"/>
        <end position="17"/>
    </location>
</feature>